<proteinExistence type="predicted"/>
<comment type="caution">
    <text evidence="1">The sequence shown here is derived from an EMBL/GenBank/DDBJ whole genome shotgun (WGS) entry which is preliminary data.</text>
</comment>
<accession>A0A9P0Q5X9</accession>
<dbReference type="AlphaFoldDB" id="A0A9P0Q5X9"/>
<dbReference type="EMBL" id="CAKOFQ010008068">
    <property type="protein sequence ID" value="CAH2011397.1"/>
    <property type="molecule type" value="Genomic_DNA"/>
</dbReference>
<evidence type="ECO:0000313" key="2">
    <source>
        <dbReference type="Proteomes" id="UP001152888"/>
    </source>
</evidence>
<dbReference type="Proteomes" id="UP001152888">
    <property type="component" value="Unassembled WGS sequence"/>
</dbReference>
<name>A0A9P0Q5X9_ACAOB</name>
<sequence>MKISALTMAGAVIADRFYHPYKSIHRGYPWAQVEEEIAREKVQAGYGLSRAKGSTVLAASLDPTF</sequence>
<reference evidence="1" key="1">
    <citation type="submission" date="2022-03" db="EMBL/GenBank/DDBJ databases">
        <authorList>
            <person name="Sayadi A."/>
        </authorList>
    </citation>
    <scope>NUCLEOTIDE SEQUENCE</scope>
</reference>
<gene>
    <name evidence="1" type="ORF">ACAOBT_LOCUS32156</name>
</gene>
<protein>
    <submittedName>
        <fullName evidence="1">Uncharacterized protein</fullName>
    </submittedName>
</protein>
<organism evidence="1 2">
    <name type="scientific">Acanthoscelides obtectus</name>
    <name type="common">Bean weevil</name>
    <name type="synonym">Bruchus obtectus</name>
    <dbReference type="NCBI Taxonomy" id="200917"/>
    <lineage>
        <taxon>Eukaryota</taxon>
        <taxon>Metazoa</taxon>
        <taxon>Ecdysozoa</taxon>
        <taxon>Arthropoda</taxon>
        <taxon>Hexapoda</taxon>
        <taxon>Insecta</taxon>
        <taxon>Pterygota</taxon>
        <taxon>Neoptera</taxon>
        <taxon>Endopterygota</taxon>
        <taxon>Coleoptera</taxon>
        <taxon>Polyphaga</taxon>
        <taxon>Cucujiformia</taxon>
        <taxon>Chrysomeloidea</taxon>
        <taxon>Chrysomelidae</taxon>
        <taxon>Bruchinae</taxon>
        <taxon>Bruchini</taxon>
        <taxon>Acanthoscelides</taxon>
    </lineage>
</organism>
<keyword evidence="2" id="KW-1185">Reference proteome</keyword>
<evidence type="ECO:0000313" key="1">
    <source>
        <dbReference type="EMBL" id="CAH2011397.1"/>
    </source>
</evidence>